<proteinExistence type="predicted"/>
<feature type="region of interest" description="Disordered" evidence="1">
    <location>
        <begin position="195"/>
        <end position="214"/>
    </location>
</feature>
<sequence>MVLARTCRGLPAKISLLWTRKSLKSCFWRPEAVPETTRTLEVRGAPPFYLMTADSRSTDAFREDVPEDRSHRSNEDIPLHTGLPRFRKGLPVFRKDSDGCATRPGNSFGPDAVQYSMTIWNTKFKKENESARSETMKISAKGEATEIDGAIDGVGCRMNGLGEHPNRGPTELGTAGYGQPGQGLPDYRLPRRADERTTASLRSPLRSSVSTEAGVRARCGQRKALPELAAIARTAMTRWVPSGTARRTPSGELLLRPVDAPHSVGLYGVKSREKGSVRGGPASPEIRELWWNRHAFG</sequence>
<dbReference type="Proteomes" id="UP000095287">
    <property type="component" value="Unplaced"/>
</dbReference>
<evidence type="ECO:0000256" key="1">
    <source>
        <dbReference type="SAM" id="MobiDB-lite"/>
    </source>
</evidence>
<reference evidence="3" key="1">
    <citation type="submission" date="2016-11" db="UniProtKB">
        <authorList>
            <consortium name="WormBaseParasite"/>
        </authorList>
    </citation>
    <scope>IDENTIFICATION</scope>
</reference>
<name>A0A1I7Z9Y4_9BILA</name>
<dbReference type="WBParaSite" id="L893_g24393.t1">
    <property type="protein sequence ID" value="L893_g24393.t1"/>
    <property type="gene ID" value="L893_g24393"/>
</dbReference>
<organism evidence="2 3">
    <name type="scientific">Steinernema glaseri</name>
    <dbReference type="NCBI Taxonomy" id="37863"/>
    <lineage>
        <taxon>Eukaryota</taxon>
        <taxon>Metazoa</taxon>
        <taxon>Ecdysozoa</taxon>
        <taxon>Nematoda</taxon>
        <taxon>Chromadorea</taxon>
        <taxon>Rhabditida</taxon>
        <taxon>Tylenchina</taxon>
        <taxon>Panagrolaimomorpha</taxon>
        <taxon>Strongyloidoidea</taxon>
        <taxon>Steinernematidae</taxon>
        <taxon>Steinernema</taxon>
    </lineage>
</organism>
<dbReference type="AlphaFoldDB" id="A0A1I7Z9Y4"/>
<accession>A0A1I7Z9Y4</accession>
<keyword evidence="2" id="KW-1185">Reference proteome</keyword>
<evidence type="ECO:0000313" key="3">
    <source>
        <dbReference type="WBParaSite" id="L893_g24393.t1"/>
    </source>
</evidence>
<feature type="compositionally biased region" description="Polar residues" evidence="1">
    <location>
        <begin position="198"/>
        <end position="211"/>
    </location>
</feature>
<protein>
    <submittedName>
        <fullName evidence="3">Uncharacterized protein</fullName>
    </submittedName>
</protein>
<evidence type="ECO:0000313" key="2">
    <source>
        <dbReference type="Proteomes" id="UP000095287"/>
    </source>
</evidence>